<gene>
    <name evidence="2" type="ORF">ACFOW1_16615</name>
</gene>
<protein>
    <submittedName>
        <fullName evidence="2">BatD family protein</fullName>
    </submittedName>
</protein>
<comment type="caution">
    <text evidence="2">The sequence shown here is derived from an EMBL/GenBank/DDBJ whole genome shotgun (WGS) entry which is preliminary data.</text>
</comment>
<accession>A0ABV8Q1K9</accession>
<feature type="transmembrane region" description="Helical" evidence="1">
    <location>
        <begin position="164"/>
        <end position="189"/>
    </location>
</feature>
<dbReference type="Proteomes" id="UP001595906">
    <property type="component" value="Unassembled WGS sequence"/>
</dbReference>
<name>A0ABV8Q1K9_9BACT</name>
<dbReference type="Pfam" id="PF13584">
    <property type="entry name" value="BatD"/>
    <property type="match status" value="1"/>
</dbReference>
<organism evidence="2 3">
    <name type="scientific">Parasediminibacterium paludis</name>
    <dbReference type="NCBI Taxonomy" id="908966"/>
    <lineage>
        <taxon>Bacteria</taxon>
        <taxon>Pseudomonadati</taxon>
        <taxon>Bacteroidota</taxon>
        <taxon>Chitinophagia</taxon>
        <taxon>Chitinophagales</taxon>
        <taxon>Chitinophagaceae</taxon>
        <taxon>Parasediminibacterium</taxon>
    </lineage>
</organism>
<dbReference type="InterPro" id="IPR025738">
    <property type="entry name" value="BatD"/>
</dbReference>
<evidence type="ECO:0000313" key="2">
    <source>
        <dbReference type="EMBL" id="MFC4233526.1"/>
    </source>
</evidence>
<evidence type="ECO:0000313" key="3">
    <source>
        <dbReference type="Proteomes" id="UP001595906"/>
    </source>
</evidence>
<reference evidence="3" key="1">
    <citation type="journal article" date="2019" name="Int. J. Syst. Evol. Microbiol.">
        <title>The Global Catalogue of Microorganisms (GCM) 10K type strain sequencing project: providing services to taxonomists for standard genome sequencing and annotation.</title>
        <authorList>
            <consortium name="The Broad Institute Genomics Platform"/>
            <consortium name="The Broad Institute Genome Sequencing Center for Infectious Disease"/>
            <person name="Wu L."/>
            <person name="Ma J."/>
        </authorList>
    </citation>
    <scope>NUCLEOTIDE SEQUENCE [LARGE SCALE GENOMIC DNA]</scope>
    <source>
        <strain evidence="3">CECT 8010</strain>
    </source>
</reference>
<keyword evidence="1" id="KW-0812">Transmembrane</keyword>
<proteinExistence type="predicted"/>
<keyword evidence="1" id="KW-0472">Membrane</keyword>
<sequence length="319" mass="36120">MRKLSFRFQVSRHKVYVEYMCLVVCSLFSLQTVAQKVTTTTNKSTIRIGEQFELKLTIEPAANSTVLLDTWFNLPDSFNHFEVLQRLPIDTIEVGGAQSFAQKILITSYDTGTFKLPEFAVKLIGNKMLTSLPLPIKVLPVNISNMQDYNDIKEIIEVAPETDWWLWGKIGFGILLLIVVVIFVVKYYLGKRPSKPIKKIAISVNDVLQQIEALQPLITSQQYKLFFTSLITITRNFSDVQLGITSLSKTTDEYMVLLKGKVGNAPTQVQYYQLLRLADAVKFAKYQPATTECEQAIQAAKTFVTTIHSFNYQPKANAV</sequence>
<evidence type="ECO:0000256" key="1">
    <source>
        <dbReference type="SAM" id="Phobius"/>
    </source>
</evidence>
<dbReference type="RefSeq" id="WP_379015845.1">
    <property type="nucleotide sequence ID" value="NZ_JBHSDC010000031.1"/>
</dbReference>
<keyword evidence="1" id="KW-1133">Transmembrane helix</keyword>
<keyword evidence="3" id="KW-1185">Reference proteome</keyword>
<dbReference type="EMBL" id="JBHSDC010000031">
    <property type="protein sequence ID" value="MFC4233526.1"/>
    <property type="molecule type" value="Genomic_DNA"/>
</dbReference>